<name>A0A1N6H9X1_9RHOB</name>
<dbReference type="InterPro" id="IPR023267">
    <property type="entry name" value="RCMT"/>
</dbReference>
<dbReference type="GO" id="GO:0008173">
    <property type="term" value="F:RNA methyltransferase activity"/>
    <property type="evidence" value="ECO:0007669"/>
    <property type="project" value="InterPro"/>
</dbReference>
<dbReference type="Gene3D" id="1.10.940.10">
    <property type="entry name" value="NusB-like"/>
    <property type="match status" value="1"/>
</dbReference>
<dbReference type="Gene3D" id="3.40.50.150">
    <property type="entry name" value="Vaccinia Virus protein VP39"/>
    <property type="match status" value="1"/>
</dbReference>
<evidence type="ECO:0000256" key="2">
    <source>
        <dbReference type="ARBA" id="ARBA00022679"/>
    </source>
</evidence>
<keyword evidence="3 5" id="KW-0949">S-adenosyl-L-methionine</keyword>
<dbReference type="SUPFAM" id="SSF53335">
    <property type="entry name" value="S-adenosyl-L-methionine-dependent methyltransferases"/>
    <property type="match status" value="1"/>
</dbReference>
<dbReference type="CDD" id="cd02440">
    <property type="entry name" value="AdoMet_MTases"/>
    <property type="match status" value="1"/>
</dbReference>
<keyword evidence="2 5" id="KW-0808">Transferase</keyword>
<dbReference type="AlphaFoldDB" id="A0A1N6H9X1"/>
<evidence type="ECO:0000256" key="5">
    <source>
        <dbReference type="PROSITE-ProRule" id="PRU01023"/>
    </source>
</evidence>
<dbReference type="PANTHER" id="PTHR22807:SF61">
    <property type="entry name" value="NOL1_NOP2_SUN FAMILY PROTEIN _ ANTITERMINATION NUSB DOMAIN-CONTAINING PROTEIN"/>
    <property type="match status" value="1"/>
</dbReference>
<evidence type="ECO:0000313" key="8">
    <source>
        <dbReference type="Proteomes" id="UP000184932"/>
    </source>
</evidence>
<comment type="similarity">
    <text evidence="5">Belongs to the class I-like SAM-binding methyltransferase superfamily. RsmB/NOP family.</text>
</comment>
<dbReference type="InterPro" id="IPR035926">
    <property type="entry name" value="NusB-like_sf"/>
</dbReference>
<dbReference type="InterPro" id="IPR049560">
    <property type="entry name" value="MeTrfase_RsmB-F_NOP2_cat"/>
</dbReference>
<evidence type="ECO:0000256" key="4">
    <source>
        <dbReference type="ARBA" id="ARBA00022884"/>
    </source>
</evidence>
<keyword evidence="8" id="KW-1185">Reference proteome</keyword>
<dbReference type="GO" id="GO:0001510">
    <property type="term" value="P:RNA methylation"/>
    <property type="evidence" value="ECO:0007669"/>
    <property type="project" value="InterPro"/>
</dbReference>
<dbReference type="Pfam" id="PF01029">
    <property type="entry name" value="NusB"/>
    <property type="match status" value="1"/>
</dbReference>
<dbReference type="PANTHER" id="PTHR22807">
    <property type="entry name" value="NOP2 YEAST -RELATED NOL1/NOP2/FMU SUN DOMAIN-CONTAINING"/>
    <property type="match status" value="1"/>
</dbReference>
<dbReference type="GO" id="GO:0006355">
    <property type="term" value="P:regulation of DNA-templated transcription"/>
    <property type="evidence" value="ECO:0007669"/>
    <property type="project" value="InterPro"/>
</dbReference>
<gene>
    <name evidence="7" type="ORF">SAMN05444002_3205</name>
</gene>
<dbReference type="PRINTS" id="PR02008">
    <property type="entry name" value="RCMTFAMILY"/>
</dbReference>
<evidence type="ECO:0000259" key="6">
    <source>
        <dbReference type="PROSITE" id="PS51686"/>
    </source>
</evidence>
<feature type="domain" description="SAM-dependent MTase RsmB/NOP-type" evidence="6">
    <location>
        <begin position="125"/>
        <end position="407"/>
    </location>
</feature>
<dbReference type="InterPro" id="IPR006027">
    <property type="entry name" value="NusB_RsmB_TIM44"/>
</dbReference>
<dbReference type="InterPro" id="IPR001678">
    <property type="entry name" value="MeTrfase_RsmB-F_NOP2_dom"/>
</dbReference>
<dbReference type="STRING" id="1217970.SAMN05444002_3205"/>
<accession>A0A1N6H9X1</accession>
<dbReference type="Proteomes" id="UP000184932">
    <property type="component" value="Unassembled WGS sequence"/>
</dbReference>
<feature type="active site" description="Nucleophile" evidence="5">
    <location>
        <position position="349"/>
    </location>
</feature>
<feature type="binding site" evidence="5">
    <location>
        <position position="254"/>
    </location>
    <ligand>
        <name>S-adenosyl-L-methionine</name>
        <dbReference type="ChEBI" id="CHEBI:59789"/>
    </ligand>
</feature>
<protein>
    <submittedName>
        <fullName evidence="7">16S rRNA (Cytosine967-C5)-methyltransferase</fullName>
    </submittedName>
</protein>
<keyword evidence="1 5" id="KW-0489">Methyltransferase</keyword>
<sequence>MADAARELALSFIKSVLAQRIMMQDLVAAASAPPEVMARAQRLANATLRNLGPADAALKPWLKKAPPAPVRDVLRLATVELLALGEAPHGVVSEAVSLTRQASPRATGMANAVLRRVAEEGQAAFDAAPPTRMGNWLRGRLGAVYGNAVVARIEAAHGAGAPLDLTAKGDPAALAEATGGTVLPTGSVRISGPAQVTALPGYEEGAFWVQDAAAALPAKLLDAQPGERVLDLCAAPGGKTMQLASAGADVTALDLSERRLKRVEENLARTGLTATLVAADVLTWEPEGLFDVILLDAPCSATGTIRRHPDLPHVKDGKGLKELFAMQTAMLERAMSWLKPGGRLVYCTCSLLPEEGEKQVEGYTLARPEAAWVEDSWRAGDGLRLRPDFWPEVGGMDGFYMAVLRRA</sequence>
<evidence type="ECO:0000256" key="1">
    <source>
        <dbReference type="ARBA" id="ARBA00022603"/>
    </source>
</evidence>
<dbReference type="OrthoDB" id="9810297at2"/>
<feature type="binding site" evidence="5">
    <location>
        <position position="280"/>
    </location>
    <ligand>
        <name>S-adenosyl-L-methionine</name>
        <dbReference type="ChEBI" id="CHEBI:59789"/>
    </ligand>
</feature>
<keyword evidence="4 5" id="KW-0694">RNA-binding</keyword>
<organism evidence="7 8">
    <name type="scientific">Vannielia litorea</name>
    <dbReference type="NCBI Taxonomy" id="1217970"/>
    <lineage>
        <taxon>Bacteria</taxon>
        <taxon>Pseudomonadati</taxon>
        <taxon>Pseudomonadota</taxon>
        <taxon>Alphaproteobacteria</taxon>
        <taxon>Rhodobacterales</taxon>
        <taxon>Paracoccaceae</taxon>
        <taxon>Vannielia</taxon>
    </lineage>
</organism>
<evidence type="ECO:0000313" key="7">
    <source>
        <dbReference type="EMBL" id="SIO16618.1"/>
    </source>
</evidence>
<dbReference type="EMBL" id="FSRL01000001">
    <property type="protein sequence ID" value="SIO16618.1"/>
    <property type="molecule type" value="Genomic_DNA"/>
</dbReference>
<dbReference type="InterPro" id="IPR029063">
    <property type="entry name" value="SAM-dependent_MTases_sf"/>
</dbReference>
<dbReference type="Pfam" id="PF01189">
    <property type="entry name" value="Methyltr_RsmB-F"/>
    <property type="match status" value="1"/>
</dbReference>
<feature type="binding site" evidence="5">
    <location>
        <position position="296"/>
    </location>
    <ligand>
        <name>S-adenosyl-L-methionine</name>
        <dbReference type="ChEBI" id="CHEBI:59789"/>
    </ligand>
</feature>
<dbReference type="RefSeq" id="WP_074257133.1">
    <property type="nucleotide sequence ID" value="NZ_FSRL01000001.1"/>
</dbReference>
<feature type="binding site" evidence="5">
    <location>
        <begin position="233"/>
        <end position="239"/>
    </location>
    <ligand>
        <name>S-adenosyl-L-methionine</name>
        <dbReference type="ChEBI" id="CHEBI:59789"/>
    </ligand>
</feature>
<dbReference type="SUPFAM" id="SSF48013">
    <property type="entry name" value="NusB-like"/>
    <property type="match status" value="1"/>
</dbReference>
<reference evidence="8" key="1">
    <citation type="submission" date="2016-11" db="EMBL/GenBank/DDBJ databases">
        <authorList>
            <person name="Varghese N."/>
            <person name="Submissions S."/>
        </authorList>
    </citation>
    <scope>NUCLEOTIDE SEQUENCE [LARGE SCALE GENOMIC DNA]</scope>
    <source>
        <strain evidence="8">DSM 29440</strain>
    </source>
</reference>
<proteinExistence type="inferred from homology"/>
<dbReference type="GO" id="GO:0003723">
    <property type="term" value="F:RNA binding"/>
    <property type="evidence" value="ECO:0007669"/>
    <property type="project" value="UniProtKB-UniRule"/>
</dbReference>
<evidence type="ECO:0000256" key="3">
    <source>
        <dbReference type="ARBA" id="ARBA00022691"/>
    </source>
</evidence>
<dbReference type="PROSITE" id="PS51686">
    <property type="entry name" value="SAM_MT_RSMB_NOP"/>
    <property type="match status" value="1"/>
</dbReference>